<keyword evidence="3" id="KW-1185">Reference proteome</keyword>
<dbReference type="OrthoDB" id="9799894at2"/>
<dbReference type="PIRSF" id="PIRSF032131">
    <property type="entry name" value="UCP032131"/>
    <property type="match status" value="1"/>
</dbReference>
<dbReference type="AlphaFoldDB" id="A0A0B1ZQP5"/>
<accession>A0A0B1ZQP5</accession>
<sequence length="169" mass="18503">MIVYDLQCRGGSHRFEGWFKSSDDFASQRERGLVACPYCGSADVDKAMQAPRLSRKSNQLPEPSSAGRPAKPQRVEEPAEPAAPVANAPLPPKAVELMHKLAKMQEDALKDSRYVGQSFAEDARAIHYGERDAEAIHGETTLEEAQELLDEGISVMPLPFPVTPPDSTN</sequence>
<reference evidence="2 3" key="1">
    <citation type="submission" date="2014-10" db="EMBL/GenBank/DDBJ databases">
        <title>Genome sequence of Novosphingobium malaysiense MUSC 273(T).</title>
        <authorList>
            <person name="Lee L.-H."/>
        </authorList>
    </citation>
    <scope>NUCLEOTIDE SEQUENCE [LARGE SCALE GENOMIC DNA]</scope>
    <source>
        <strain evidence="2 3">MUSC 273</strain>
    </source>
</reference>
<evidence type="ECO:0000313" key="2">
    <source>
        <dbReference type="EMBL" id="KHK91568.1"/>
    </source>
</evidence>
<evidence type="ECO:0000313" key="3">
    <source>
        <dbReference type="Proteomes" id="UP000031057"/>
    </source>
</evidence>
<name>A0A0B1ZQP5_9SPHN</name>
<dbReference type="RefSeq" id="WP_039284017.1">
    <property type="nucleotide sequence ID" value="NZ_JTDI01000003.1"/>
</dbReference>
<comment type="caution">
    <text evidence="2">The sequence shown here is derived from an EMBL/GenBank/DDBJ whole genome shotgun (WGS) entry which is preliminary data.</text>
</comment>
<dbReference type="Proteomes" id="UP000031057">
    <property type="component" value="Unassembled WGS sequence"/>
</dbReference>
<feature type="region of interest" description="Disordered" evidence="1">
    <location>
        <begin position="48"/>
        <end position="91"/>
    </location>
</feature>
<evidence type="ECO:0000256" key="1">
    <source>
        <dbReference type="SAM" id="MobiDB-lite"/>
    </source>
</evidence>
<dbReference type="STRING" id="1348853.LK12_12225"/>
<protein>
    <submittedName>
        <fullName evidence="2">Uncharacterized protein</fullName>
    </submittedName>
</protein>
<organism evidence="2 3">
    <name type="scientific">Novosphingobium malaysiense</name>
    <dbReference type="NCBI Taxonomy" id="1348853"/>
    <lineage>
        <taxon>Bacteria</taxon>
        <taxon>Pseudomonadati</taxon>
        <taxon>Pseudomonadota</taxon>
        <taxon>Alphaproteobacteria</taxon>
        <taxon>Sphingomonadales</taxon>
        <taxon>Sphingomonadaceae</taxon>
        <taxon>Novosphingobium</taxon>
    </lineage>
</organism>
<gene>
    <name evidence="2" type="ORF">LK12_12225</name>
</gene>
<dbReference type="Pfam" id="PF06676">
    <property type="entry name" value="DUF1178"/>
    <property type="match status" value="1"/>
</dbReference>
<dbReference type="EMBL" id="JTDI01000003">
    <property type="protein sequence ID" value="KHK91568.1"/>
    <property type="molecule type" value="Genomic_DNA"/>
</dbReference>
<dbReference type="InterPro" id="IPR009562">
    <property type="entry name" value="DUF1178"/>
</dbReference>
<proteinExistence type="predicted"/>